<organism evidence="2 3">
    <name type="scientific">Weissella sagaensis</name>
    <dbReference type="NCBI Taxonomy" id="2559928"/>
    <lineage>
        <taxon>Bacteria</taxon>
        <taxon>Bacillati</taxon>
        <taxon>Bacillota</taxon>
        <taxon>Bacilli</taxon>
        <taxon>Lactobacillales</taxon>
        <taxon>Lactobacillaceae</taxon>
        <taxon>Weissella</taxon>
    </lineage>
</organism>
<feature type="domain" description="EAL" evidence="1">
    <location>
        <begin position="1"/>
        <end position="229"/>
    </location>
</feature>
<dbReference type="InterPro" id="IPR050706">
    <property type="entry name" value="Cyclic-di-GMP_PDE-like"/>
</dbReference>
<proteinExistence type="predicted"/>
<evidence type="ECO:0000259" key="1">
    <source>
        <dbReference type="PROSITE" id="PS50883"/>
    </source>
</evidence>
<sequence length="229" mass="26985">MGDFYFVGQQIIDAKSREVREVELLLRATNKVGFPEQEFHNLLNSSLKQYQAYLKDLNNELMYLWDKYPTCQFSLNFTQQELEFPVLLTYLKSINTNMRARMMIEITEQAPNKKYTEYSDNINVSMFKKIHDLGYKIALDDIMQGNNSLGNFMLVRPYISRIKWSFTNGGHYLNQQQIYWIIKLLRSLTCEKGISLVVEGVEEEMISYWLLTMNVHQQQGFLFAKPAKL</sequence>
<evidence type="ECO:0000313" key="3">
    <source>
        <dbReference type="Proteomes" id="UP001596158"/>
    </source>
</evidence>
<dbReference type="PROSITE" id="PS50883">
    <property type="entry name" value="EAL"/>
    <property type="match status" value="1"/>
</dbReference>
<dbReference type="PANTHER" id="PTHR33121">
    <property type="entry name" value="CYCLIC DI-GMP PHOSPHODIESTERASE PDEF"/>
    <property type="match status" value="1"/>
</dbReference>
<dbReference type="InterPro" id="IPR035919">
    <property type="entry name" value="EAL_sf"/>
</dbReference>
<dbReference type="SMART" id="SM00052">
    <property type="entry name" value="EAL"/>
    <property type="match status" value="1"/>
</dbReference>
<dbReference type="EMBL" id="JBHSSG010000014">
    <property type="protein sequence ID" value="MFC6179521.1"/>
    <property type="molecule type" value="Genomic_DNA"/>
</dbReference>
<dbReference type="SUPFAM" id="SSF141868">
    <property type="entry name" value="EAL domain-like"/>
    <property type="match status" value="1"/>
</dbReference>
<dbReference type="Proteomes" id="UP001596158">
    <property type="component" value="Unassembled WGS sequence"/>
</dbReference>
<protein>
    <submittedName>
        <fullName evidence="2">EAL domain-containing protein</fullName>
    </submittedName>
</protein>
<dbReference type="Pfam" id="PF00563">
    <property type="entry name" value="EAL"/>
    <property type="match status" value="1"/>
</dbReference>
<name>A0ABW1RVV2_9LACO</name>
<comment type="caution">
    <text evidence="2">The sequence shown here is derived from an EMBL/GenBank/DDBJ whole genome shotgun (WGS) entry which is preliminary data.</text>
</comment>
<keyword evidence="3" id="KW-1185">Reference proteome</keyword>
<dbReference type="RefSeq" id="WP_137600774.1">
    <property type="nucleotide sequence ID" value="NZ_BJDT01000006.1"/>
</dbReference>
<dbReference type="InterPro" id="IPR001633">
    <property type="entry name" value="EAL_dom"/>
</dbReference>
<dbReference type="Gene3D" id="3.20.20.450">
    <property type="entry name" value="EAL domain"/>
    <property type="match status" value="1"/>
</dbReference>
<accession>A0ABW1RVV2</accession>
<evidence type="ECO:0000313" key="2">
    <source>
        <dbReference type="EMBL" id="MFC6179521.1"/>
    </source>
</evidence>
<reference evidence="3" key="1">
    <citation type="journal article" date="2019" name="Int. J. Syst. Evol. Microbiol.">
        <title>The Global Catalogue of Microorganisms (GCM) 10K type strain sequencing project: providing services to taxonomists for standard genome sequencing and annotation.</title>
        <authorList>
            <consortium name="The Broad Institute Genomics Platform"/>
            <consortium name="The Broad Institute Genome Sequencing Center for Infectious Disease"/>
            <person name="Wu L."/>
            <person name="Ma J."/>
        </authorList>
    </citation>
    <scope>NUCLEOTIDE SEQUENCE [LARGE SCALE GENOMIC DNA]</scope>
    <source>
        <strain evidence="3">CCM 8924</strain>
    </source>
</reference>
<gene>
    <name evidence="2" type="ORF">ACFQGR_09075</name>
</gene>
<dbReference type="PANTHER" id="PTHR33121:SF79">
    <property type="entry name" value="CYCLIC DI-GMP PHOSPHODIESTERASE PDED-RELATED"/>
    <property type="match status" value="1"/>
</dbReference>